<dbReference type="Proteomes" id="UP000240880">
    <property type="component" value="Unassembled WGS sequence"/>
</dbReference>
<dbReference type="Pfam" id="PF07849">
    <property type="entry name" value="DUF1641"/>
    <property type="match status" value="1"/>
</dbReference>
<dbReference type="EMBL" id="NEXC01000071">
    <property type="protein sequence ID" value="PSN82478.1"/>
    <property type="molecule type" value="Genomic_DNA"/>
</dbReference>
<evidence type="ECO:0000313" key="1">
    <source>
        <dbReference type="EMBL" id="PSN82478.1"/>
    </source>
</evidence>
<dbReference type="InterPro" id="IPR012440">
    <property type="entry name" value="DUF1641"/>
</dbReference>
<organism evidence="1 2">
    <name type="scientific">Candidatus Marsarchaeota G1 archaeon OSP_D</name>
    <dbReference type="NCBI Taxonomy" id="1978155"/>
    <lineage>
        <taxon>Archaea</taxon>
        <taxon>Candidatus Marsarchaeota</taxon>
        <taxon>Candidatus Marsarchaeota group 1</taxon>
    </lineage>
</organism>
<gene>
    <name evidence="1" type="ORF">B9Q01_07940</name>
</gene>
<dbReference type="PANTHER" id="PTHR38433">
    <property type="match status" value="1"/>
</dbReference>
<protein>
    <recommendedName>
        <fullName evidence="3">DUF1641 domain-containing protein</fullName>
    </recommendedName>
</protein>
<evidence type="ECO:0008006" key="3">
    <source>
        <dbReference type="Google" id="ProtNLM"/>
    </source>
</evidence>
<proteinExistence type="predicted"/>
<accession>A0A2R6A830</accession>
<dbReference type="AlphaFoldDB" id="A0A2R6A830"/>
<comment type="caution">
    <text evidence="1">The sequence shown here is derived from an EMBL/GenBank/DDBJ whole genome shotgun (WGS) entry which is preliminary data.</text>
</comment>
<evidence type="ECO:0000313" key="2">
    <source>
        <dbReference type="Proteomes" id="UP000240880"/>
    </source>
</evidence>
<name>A0A2R6A830_9ARCH</name>
<dbReference type="PANTHER" id="PTHR38433:SF1">
    <property type="entry name" value="DUF1641 DOMAIN-CONTAINING PROTEIN"/>
    <property type="match status" value="1"/>
</dbReference>
<reference evidence="1 2" key="1">
    <citation type="submission" date="2017-04" db="EMBL/GenBank/DDBJ databases">
        <title>Novel microbial lineages endemic to geothermal iron-oxide mats fill important gaps in the evolutionary history of Archaea.</title>
        <authorList>
            <person name="Jay Z.J."/>
            <person name="Beam J.P."/>
            <person name="Dlakic M."/>
            <person name="Rusch D.B."/>
            <person name="Kozubal M.A."/>
            <person name="Inskeep W.P."/>
        </authorList>
    </citation>
    <scope>NUCLEOTIDE SEQUENCE [LARGE SCALE GENOMIC DNA]</scope>
    <source>
        <strain evidence="1">OSP_D</strain>
    </source>
</reference>
<sequence>MAKPTTRIERRVEESEIDLDKLMRSFAQKQNALNELIDVIELLHKTGILSALKAALERYEELLDVLSEWLTRQGGYTKLFELLNAFTQVDVQALSRMLRALSQAKEVKDASLSSLLRALEDEDVRRGLSMLLQIVKELGKKEQDLT</sequence>